<reference evidence="2 4" key="2">
    <citation type="submission" date="2018-07" db="EMBL/GenBank/DDBJ databases">
        <title>Genomic Encyclopedia of Type Strains, Phase IV (KMG-IV): sequencing the most valuable type-strain genomes for metagenomic binning, comparative biology and taxonomic classification.</title>
        <authorList>
            <person name="Goeker M."/>
        </authorList>
    </citation>
    <scope>NUCLEOTIDE SEQUENCE [LARGE SCALE GENOMIC DNA]</scope>
    <source>
        <strain evidence="2 4">DSM 19728</strain>
    </source>
</reference>
<evidence type="ECO:0000313" key="4">
    <source>
        <dbReference type="Proteomes" id="UP000254518"/>
    </source>
</evidence>
<keyword evidence="1" id="KW-0812">Transmembrane</keyword>
<proteinExistence type="predicted"/>
<dbReference type="AlphaFoldDB" id="A0A562Q1R5"/>
<dbReference type="EMBL" id="VLKX01000002">
    <property type="protein sequence ID" value="TWI50619.1"/>
    <property type="molecule type" value="Genomic_DNA"/>
</dbReference>
<dbReference type="Proteomes" id="UP000321392">
    <property type="component" value="Unassembled WGS sequence"/>
</dbReference>
<name>A0A562Q1R5_9FLAO</name>
<keyword evidence="1" id="KW-1133">Transmembrane helix</keyword>
<dbReference type="EMBL" id="QQBA01000002">
    <property type="protein sequence ID" value="RDI57581.1"/>
    <property type="molecule type" value="Genomic_DNA"/>
</dbReference>
<organism evidence="3 5">
    <name type="scientific">Flavobacterium glaciei</name>
    <dbReference type="NCBI Taxonomy" id="386300"/>
    <lineage>
        <taxon>Bacteria</taxon>
        <taxon>Pseudomonadati</taxon>
        <taxon>Bacteroidota</taxon>
        <taxon>Flavobacteriia</taxon>
        <taxon>Flavobacteriales</taxon>
        <taxon>Flavobacteriaceae</taxon>
        <taxon>Flavobacterium</taxon>
    </lineage>
</organism>
<comment type="caution">
    <text evidence="3">The sequence shown here is derived from an EMBL/GenBank/DDBJ whole genome shotgun (WGS) entry which is preliminary data.</text>
</comment>
<gene>
    <name evidence="2" type="ORF">DFR66_102200</name>
    <name evidence="3" type="ORF">IQ02_00518</name>
</gene>
<evidence type="ECO:0000256" key="1">
    <source>
        <dbReference type="SAM" id="Phobius"/>
    </source>
</evidence>
<dbReference type="Proteomes" id="UP000254518">
    <property type="component" value="Unassembled WGS sequence"/>
</dbReference>
<sequence length="99" mass="11722">MFNTISKIIILLVAVTFTFIWVSDKFSIFMFEKQYDLYELAENNTEENTNESKLKLVFIDSIEFFNCFKCYSLIKNSFSSFDLFIVKEFVIKNLTPPPE</sequence>
<evidence type="ECO:0000313" key="2">
    <source>
        <dbReference type="EMBL" id="RDI57581.1"/>
    </source>
</evidence>
<protein>
    <submittedName>
        <fullName evidence="3">Uncharacterized protein</fullName>
    </submittedName>
</protein>
<reference evidence="3 5" key="1">
    <citation type="journal article" date="2015" name="Stand. Genomic Sci.">
        <title>Genomic Encyclopedia of Bacterial and Archaeal Type Strains, Phase III: the genomes of soil and plant-associated and newly described type strains.</title>
        <authorList>
            <person name="Whitman W.B."/>
            <person name="Woyke T."/>
            <person name="Klenk H.P."/>
            <person name="Zhou Y."/>
            <person name="Lilburn T.G."/>
            <person name="Beck B.J."/>
            <person name="De Vos P."/>
            <person name="Vandamme P."/>
            <person name="Eisen J.A."/>
            <person name="Garrity G."/>
            <person name="Hugenholtz P."/>
            <person name="Kyrpides N.C."/>
        </authorList>
    </citation>
    <scope>NUCLEOTIDE SEQUENCE [LARGE SCALE GENOMIC DNA]</scope>
    <source>
        <strain evidence="3 5">CGMCC 1.5380</strain>
    </source>
</reference>
<accession>A0A562Q1R5</accession>
<reference evidence="3" key="3">
    <citation type="submission" date="2019-07" db="EMBL/GenBank/DDBJ databases">
        <authorList>
            <person name="Whitman W."/>
            <person name="Huntemann M."/>
            <person name="Clum A."/>
            <person name="Pillay M."/>
            <person name="Palaniappan K."/>
            <person name="Varghese N."/>
            <person name="Mikhailova N."/>
            <person name="Stamatis D."/>
            <person name="Reddy T."/>
            <person name="Daum C."/>
            <person name="Shapiro N."/>
            <person name="Ivanova N."/>
            <person name="Kyrpides N."/>
            <person name="Woyke T."/>
        </authorList>
    </citation>
    <scope>NUCLEOTIDE SEQUENCE</scope>
    <source>
        <strain evidence="3">CGMCC 1.5380</strain>
    </source>
</reference>
<keyword evidence="4" id="KW-1185">Reference proteome</keyword>
<feature type="transmembrane region" description="Helical" evidence="1">
    <location>
        <begin position="6"/>
        <end position="23"/>
    </location>
</feature>
<evidence type="ECO:0000313" key="5">
    <source>
        <dbReference type="Proteomes" id="UP000321392"/>
    </source>
</evidence>
<keyword evidence="1" id="KW-0472">Membrane</keyword>
<evidence type="ECO:0000313" key="3">
    <source>
        <dbReference type="EMBL" id="TWI50619.1"/>
    </source>
</evidence>